<accession>A0ABZ1J4E9</accession>
<feature type="compositionally biased region" description="Basic and acidic residues" evidence="1">
    <location>
        <begin position="48"/>
        <end position="57"/>
    </location>
</feature>
<keyword evidence="2" id="KW-0732">Signal</keyword>
<reference evidence="3 4" key="1">
    <citation type="submission" date="2022-10" db="EMBL/GenBank/DDBJ databases">
        <title>The complete genomes of actinobacterial strains from the NBC collection.</title>
        <authorList>
            <person name="Joergensen T.S."/>
            <person name="Alvarez Arevalo M."/>
            <person name="Sterndorff E.B."/>
            <person name="Faurdal D."/>
            <person name="Vuksanovic O."/>
            <person name="Mourched A.-S."/>
            <person name="Charusanti P."/>
            <person name="Shaw S."/>
            <person name="Blin K."/>
            <person name="Weber T."/>
        </authorList>
    </citation>
    <scope>NUCLEOTIDE SEQUENCE [LARGE SCALE GENOMIC DNA]</scope>
    <source>
        <strain evidence="3 4">NBC_00206</strain>
    </source>
</reference>
<dbReference type="EMBL" id="CP108125">
    <property type="protein sequence ID" value="WTO86990.1"/>
    <property type="molecule type" value="Genomic_DNA"/>
</dbReference>
<evidence type="ECO:0000313" key="3">
    <source>
        <dbReference type="EMBL" id="WTO86990.1"/>
    </source>
</evidence>
<name>A0ABZ1J4E9_9ACTN</name>
<keyword evidence="4" id="KW-1185">Reference proteome</keyword>
<feature type="compositionally biased region" description="Low complexity" evidence="1">
    <location>
        <begin position="95"/>
        <end position="106"/>
    </location>
</feature>
<sequence>MARTARSVPRATGPVAVLLAVLLALLSPPVHGAPHPSPAPSAGSSAPRADDGHDHVRPAVVRGQGDAPAERPATPAEPASRHEPHSEPAQAHVFRTAALAPAHAHPAPTPHRRAPPHTSGI</sequence>
<feature type="chain" id="PRO_5045585012" description="Secreted protein" evidence="2">
    <location>
        <begin position="33"/>
        <end position="121"/>
    </location>
</feature>
<organism evidence="3 4">
    <name type="scientific">Streptomyces nigra</name>
    <dbReference type="NCBI Taxonomy" id="1827580"/>
    <lineage>
        <taxon>Bacteria</taxon>
        <taxon>Bacillati</taxon>
        <taxon>Actinomycetota</taxon>
        <taxon>Actinomycetes</taxon>
        <taxon>Kitasatosporales</taxon>
        <taxon>Streptomycetaceae</taxon>
        <taxon>Streptomyces</taxon>
    </lineage>
</organism>
<proteinExistence type="predicted"/>
<feature type="compositionally biased region" description="Low complexity" evidence="1">
    <location>
        <begin position="28"/>
        <end position="47"/>
    </location>
</feature>
<feature type="region of interest" description="Disordered" evidence="1">
    <location>
        <begin position="28"/>
        <end position="121"/>
    </location>
</feature>
<feature type="signal peptide" evidence="2">
    <location>
        <begin position="1"/>
        <end position="32"/>
    </location>
</feature>
<protein>
    <recommendedName>
        <fullName evidence="5">Secreted protein</fullName>
    </recommendedName>
</protein>
<dbReference type="RefSeq" id="WP_402134830.1">
    <property type="nucleotide sequence ID" value="NZ_CP108125.1"/>
</dbReference>
<evidence type="ECO:0008006" key="5">
    <source>
        <dbReference type="Google" id="ProtNLM"/>
    </source>
</evidence>
<evidence type="ECO:0000256" key="1">
    <source>
        <dbReference type="SAM" id="MobiDB-lite"/>
    </source>
</evidence>
<dbReference type="Proteomes" id="UP001622690">
    <property type="component" value="Chromosome"/>
</dbReference>
<evidence type="ECO:0000313" key="4">
    <source>
        <dbReference type="Proteomes" id="UP001622690"/>
    </source>
</evidence>
<gene>
    <name evidence="3" type="ORF">OHU27_32960</name>
</gene>
<evidence type="ECO:0000256" key="2">
    <source>
        <dbReference type="SAM" id="SignalP"/>
    </source>
</evidence>